<dbReference type="GeneID" id="19171031"/>
<comment type="caution">
    <text evidence="1">The sequence shown here is derived from an EMBL/GenBank/DDBJ whole genome shotgun (WGS) entry which is preliminary data.</text>
</comment>
<dbReference type="InterPro" id="IPR035959">
    <property type="entry name" value="RutC-like_sf"/>
</dbReference>
<dbReference type="HOGENOM" id="CLU_100715_1_0_1"/>
<dbReference type="SUPFAM" id="SSF55298">
    <property type="entry name" value="YjgF-like"/>
    <property type="match status" value="1"/>
</dbReference>
<dbReference type="Proteomes" id="UP000019478">
    <property type="component" value="Unassembled WGS sequence"/>
</dbReference>
<dbReference type="STRING" id="1182542.W9XK94"/>
<dbReference type="Gene3D" id="3.30.1330.40">
    <property type="entry name" value="RutC-like"/>
    <property type="match status" value="1"/>
</dbReference>
<dbReference type="EMBL" id="AMGY01000006">
    <property type="protein sequence ID" value="EXJ80643.1"/>
    <property type="molecule type" value="Genomic_DNA"/>
</dbReference>
<dbReference type="Pfam" id="PF01042">
    <property type="entry name" value="Ribonuc_L-PSP"/>
    <property type="match status" value="1"/>
</dbReference>
<evidence type="ECO:0000313" key="1">
    <source>
        <dbReference type="EMBL" id="EXJ80643.1"/>
    </source>
</evidence>
<dbReference type="AlphaFoldDB" id="W9XK94"/>
<evidence type="ECO:0000313" key="2">
    <source>
        <dbReference type="Proteomes" id="UP000019478"/>
    </source>
</evidence>
<name>W9XK94_9EURO</name>
<dbReference type="RefSeq" id="XP_007735231.1">
    <property type="nucleotide sequence ID" value="XM_007737041.1"/>
</dbReference>
<sequence>MNSPKVEGFNYKGYEEIAEKFGLSAAVSIPLADRRLIATSGHVGMHEDGHIAKSLREQMRLAFKNVEKSIHAVDPSLTSTDVWNSVYQITTYHVGGVGEEITGTMNEIAKSFLGSHRPAWAAIGVQSLAAGDFEMLVWAVI</sequence>
<keyword evidence="2" id="KW-1185">Reference proteome</keyword>
<accession>W9XK94</accession>
<gene>
    <name evidence="1" type="ORF">A1O3_06927</name>
</gene>
<proteinExistence type="predicted"/>
<dbReference type="OrthoDB" id="309640at2759"/>
<dbReference type="InterPro" id="IPR006175">
    <property type="entry name" value="YjgF/YER057c/UK114"/>
</dbReference>
<organism evidence="1 2">
    <name type="scientific">Capronia epimyces CBS 606.96</name>
    <dbReference type="NCBI Taxonomy" id="1182542"/>
    <lineage>
        <taxon>Eukaryota</taxon>
        <taxon>Fungi</taxon>
        <taxon>Dikarya</taxon>
        <taxon>Ascomycota</taxon>
        <taxon>Pezizomycotina</taxon>
        <taxon>Eurotiomycetes</taxon>
        <taxon>Chaetothyriomycetidae</taxon>
        <taxon>Chaetothyriales</taxon>
        <taxon>Herpotrichiellaceae</taxon>
        <taxon>Capronia</taxon>
    </lineage>
</organism>
<protein>
    <submittedName>
        <fullName evidence="1">Uncharacterized protein</fullName>
    </submittedName>
</protein>
<reference evidence="1 2" key="1">
    <citation type="submission" date="2013-03" db="EMBL/GenBank/DDBJ databases">
        <title>The Genome Sequence of Capronia epimyces CBS 606.96.</title>
        <authorList>
            <consortium name="The Broad Institute Genomics Platform"/>
            <person name="Cuomo C."/>
            <person name="de Hoog S."/>
            <person name="Gorbushina A."/>
            <person name="Walker B."/>
            <person name="Young S.K."/>
            <person name="Zeng Q."/>
            <person name="Gargeya S."/>
            <person name="Fitzgerald M."/>
            <person name="Haas B."/>
            <person name="Abouelleil A."/>
            <person name="Allen A.W."/>
            <person name="Alvarado L."/>
            <person name="Arachchi H.M."/>
            <person name="Berlin A.M."/>
            <person name="Chapman S.B."/>
            <person name="Gainer-Dewar J."/>
            <person name="Goldberg J."/>
            <person name="Griggs A."/>
            <person name="Gujja S."/>
            <person name="Hansen M."/>
            <person name="Howarth C."/>
            <person name="Imamovic A."/>
            <person name="Ireland A."/>
            <person name="Larimer J."/>
            <person name="McCowan C."/>
            <person name="Murphy C."/>
            <person name="Pearson M."/>
            <person name="Poon T.W."/>
            <person name="Priest M."/>
            <person name="Roberts A."/>
            <person name="Saif S."/>
            <person name="Shea T."/>
            <person name="Sisk P."/>
            <person name="Sykes S."/>
            <person name="Wortman J."/>
            <person name="Nusbaum C."/>
            <person name="Birren B."/>
        </authorList>
    </citation>
    <scope>NUCLEOTIDE SEQUENCE [LARGE SCALE GENOMIC DNA]</scope>
    <source>
        <strain evidence="1 2">CBS 606.96</strain>
    </source>
</reference>